<dbReference type="RefSeq" id="WP_148781235.1">
    <property type="nucleotide sequence ID" value="NZ_VNHU01000001.1"/>
</dbReference>
<keyword evidence="2" id="KW-1185">Reference proteome</keyword>
<accession>A0A5S5CFT5</accession>
<evidence type="ECO:0008006" key="3">
    <source>
        <dbReference type="Google" id="ProtNLM"/>
    </source>
</evidence>
<dbReference type="AlphaFoldDB" id="A0A5S5CFT5"/>
<name>A0A5S5CFT5_9FLAO</name>
<protein>
    <recommendedName>
        <fullName evidence="3">TonB-like protein</fullName>
    </recommendedName>
</protein>
<organism evidence="1 2">
    <name type="scientific">Aquimarina intermedia</name>
    <dbReference type="NCBI Taxonomy" id="350814"/>
    <lineage>
        <taxon>Bacteria</taxon>
        <taxon>Pseudomonadati</taxon>
        <taxon>Bacteroidota</taxon>
        <taxon>Flavobacteriia</taxon>
        <taxon>Flavobacteriales</taxon>
        <taxon>Flavobacteriaceae</taxon>
        <taxon>Aquimarina</taxon>
    </lineage>
</organism>
<comment type="caution">
    <text evidence="1">The sequence shown here is derived from an EMBL/GenBank/DDBJ whole genome shotgun (WGS) entry which is preliminary data.</text>
</comment>
<gene>
    <name evidence="1" type="ORF">BD809_101371</name>
</gene>
<dbReference type="OrthoDB" id="1191002at2"/>
<evidence type="ECO:0000313" key="1">
    <source>
        <dbReference type="EMBL" id="TYP77220.1"/>
    </source>
</evidence>
<dbReference type="Proteomes" id="UP000324376">
    <property type="component" value="Unassembled WGS sequence"/>
</dbReference>
<dbReference type="EMBL" id="VNHU01000001">
    <property type="protein sequence ID" value="TYP77220.1"/>
    <property type="molecule type" value="Genomic_DNA"/>
</dbReference>
<reference evidence="1 2" key="1">
    <citation type="submission" date="2019-07" db="EMBL/GenBank/DDBJ databases">
        <title>Genomic Encyclopedia of Archaeal and Bacterial Type Strains, Phase II (KMG-II): from individual species to whole genera.</title>
        <authorList>
            <person name="Goeker M."/>
        </authorList>
    </citation>
    <scope>NUCLEOTIDE SEQUENCE [LARGE SCALE GENOMIC DNA]</scope>
    <source>
        <strain evidence="1 2">DSM 17527</strain>
    </source>
</reference>
<dbReference type="PROSITE" id="PS51257">
    <property type="entry name" value="PROKAR_LIPOPROTEIN"/>
    <property type="match status" value="1"/>
</dbReference>
<sequence>MKNLQGILLLLLLTSFSCDQLIVKREHRDDIKEEEWHKLNRSEVDEPPLFKTCADEPEIDGMQCFQQTLTQHIHNYINKDVLLVSENITDTLWVSLLVNTNGTIIIENYELPEFLSEQLPDLESLLTASVSSLPTVEPAHLRGVPVNVRYRLPVVLNTN</sequence>
<evidence type="ECO:0000313" key="2">
    <source>
        <dbReference type="Proteomes" id="UP000324376"/>
    </source>
</evidence>
<proteinExistence type="predicted"/>